<dbReference type="SUPFAM" id="SSF52540">
    <property type="entry name" value="P-loop containing nucleoside triphosphate hydrolases"/>
    <property type="match status" value="1"/>
</dbReference>
<keyword evidence="3" id="KW-0472">Membrane</keyword>
<keyword evidence="2" id="KW-0067">ATP-binding</keyword>
<dbReference type="Gene3D" id="3.40.50.300">
    <property type="entry name" value="P-loop containing nucleotide triphosphate hydrolases"/>
    <property type="match status" value="1"/>
</dbReference>
<proteinExistence type="predicted"/>
<keyword evidence="1" id="KW-0547">Nucleotide-binding</keyword>
<keyword evidence="3" id="KW-0812">Transmembrane</keyword>
<reference evidence="5" key="1">
    <citation type="submission" date="2022-05" db="EMBL/GenBank/DDBJ databases">
        <authorList>
            <person name="Pankratov T."/>
        </authorList>
    </citation>
    <scope>NUCLEOTIDE SEQUENCE</scope>
    <source>
        <strain evidence="5">BP6-180914</strain>
    </source>
</reference>
<dbReference type="InterPro" id="IPR005702">
    <property type="entry name" value="Wzc-like_C"/>
</dbReference>
<dbReference type="InterPro" id="IPR002586">
    <property type="entry name" value="CobQ/CobB/MinD/ParA_Nub-bd_dom"/>
</dbReference>
<dbReference type="GO" id="GO:0005886">
    <property type="term" value="C:plasma membrane"/>
    <property type="evidence" value="ECO:0007669"/>
    <property type="project" value="TreeGrafter"/>
</dbReference>
<dbReference type="Pfam" id="PF01656">
    <property type="entry name" value="CbiA"/>
    <property type="match status" value="1"/>
</dbReference>
<dbReference type="PANTHER" id="PTHR32309:SF13">
    <property type="entry name" value="FERRIC ENTEROBACTIN TRANSPORT PROTEIN FEPE"/>
    <property type="match status" value="1"/>
</dbReference>
<feature type="domain" description="CobQ/CobB/MinD/ParA nucleotide binding" evidence="4">
    <location>
        <begin position="551"/>
        <end position="715"/>
    </location>
</feature>
<protein>
    <recommendedName>
        <fullName evidence="4">CobQ/CobB/MinD/ParA nucleotide binding domain-containing protein</fullName>
    </recommendedName>
</protein>
<dbReference type="RefSeq" id="WP_282582919.1">
    <property type="nucleotide sequence ID" value="NZ_JAMOIM010000001.1"/>
</dbReference>
<name>A0AA42CGT7_9HYPH</name>
<organism evidence="5 6">
    <name type="scientific">Lichenifustis flavocetrariae</name>
    <dbReference type="NCBI Taxonomy" id="2949735"/>
    <lineage>
        <taxon>Bacteria</taxon>
        <taxon>Pseudomonadati</taxon>
        <taxon>Pseudomonadota</taxon>
        <taxon>Alphaproteobacteria</taxon>
        <taxon>Hyphomicrobiales</taxon>
        <taxon>Lichenihabitantaceae</taxon>
        <taxon>Lichenifustis</taxon>
    </lineage>
</organism>
<evidence type="ECO:0000256" key="2">
    <source>
        <dbReference type="ARBA" id="ARBA00022840"/>
    </source>
</evidence>
<gene>
    <name evidence="5" type="ORF">M8523_00805</name>
</gene>
<evidence type="ECO:0000259" key="4">
    <source>
        <dbReference type="Pfam" id="PF01656"/>
    </source>
</evidence>
<keyword evidence="3" id="KW-1133">Transmembrane helix</keyword>
<dbReference type="AlphaFoldDB" id="A0AA42CGT7"/>
<comment type="caution">
    <text evidence="5">The sequence shown here is derived from an EMBL/GenBank/DDBJ whole genome shotgun (WGS) entry which is preliminary data.</text>
</comment>
<keyword evidence="6" id="KW-1185">Reference proteome</keyword>
<feature type="transmembrane region" description="Helical" evidence="3">
    <location>
        <begin position="33"/>
        <end position="54"/>
    </location>
</feature>
<dbReference type="PANTHER" id="PTHR32309">
    <property type="entry name" value="TYROSINE-PROTEIN KINASE"/>
    <property type="match status" value="1"/>
</dbReference>
<accession>A0AA42CGT7</accession>
<dbReference type="Proteomes" id="UP001165667">
    <property type="component" value="Unassembled WGS sequence"/>
</dbReference>
<evidence type="ECO:0000256" key="1">
    <source>
        <dbReference type="ARBA" id="ARBA00022741"/>
    </source>
</evidence>
<dbReference type="EMBL" id="JAMOIM010000001">
    <property type="protein sequence ID" value="MCW6506559.1"/>
    <property type="molecule type" value="Genomic_DNA"/>
</dbReference>
<dbReference type="CDD" id="cd05387">
    <property type="entry name" value="BY-kinase"/>
    <property type="match status" value="1"/>
</dbReference>
<dbReference type="InterPro" id="IPR027417">
    <property type="entry name" value="P-loop_NTPase"/>
</dbReference>
<evidence type="ECO:0000256" key="3">
    <source>
        <dbReference type="SAM" id="Phobius"/>
    </source>
</evidence>
<dbReference type="InterPro" id="IPR050445">
    <property type="entry name" value="Bact_polysacc_biosynth/exp"/>
</dbReference>
<evidence type="ECO:0000313" key="5">
    <source>
        <dbReference type="EMBL" id="MCW6506559.1"/>
    </source>
</evidence>
<dbReference type="GO" id="GO:0004713">
    <property type="term" value="F:protein tyrosine kinase activity"/>
    <property type="evidence" value="ECO:0007669"/>
    <property type="project" value="TreeGrafter"/>
</dbReference>
<sequence>MSLTSSLPLRRSIGNDDAVPVLRQIQAFLHRRWLQVGATTLVVVIFAVFALQMLPARFCASAEVLLDPRRDKAFGPDDVAATVTLDTANVESAVALIKGNAVLLRVVQLENLASDPDFNGAHQATNRLWRDLGALLGHKAALPASPEHHAVGALFRALKVDRVGKAYVVSISVTTRDPGKAARLANAVAEGFVRDQRDARLEARRREATFFAERLAPLSEQLRRSEDALDRFRRDHDLTATASSGREADRPSSLNEQQLTELNSRLAASRAETAQAWAAYDGARGTVAHGAMEMIPDVVRSTVVGQLRQQQAEVARKEADLAARYSDSYPTLVDVRAERREIERAIAREMARIVGNLKGVYEIAKSREDGLRAGMTVTTGAAGLDNDLGRQLRELERVKLVDQTVFETYLARAKGAEQQAGFEEHDVRIVSPASEPVVPAFPQTKIVLVCAGLLGLGLGVALGLALDALDQGFPTAHQLEHLTGLPVLASIPWLTRRDRTLDGKILDPARFLVQRPRSPYAEGLLAVRASLAALPVTRSGCVTLVTSSVPGEGKSNLALGLALSATLAGRRVLILDADLRQPSLSRYFGVENRLGFVDMLSGLVGTAETTVPLGPSLAIMPAGRKSASAPDLFGSPRMAIYLDHLRRIYDLIVIDAAPLEAVVDAAVLSRLSDRIVFVVGWRETAKEIVVRSLQRLGSRTKIAGLVLNKVDERKAPHYGRRRTIESHDYAEA</sequence>
<evidence type="ECO:0000313" key="6">
    <source>
        <dbReference type="Proteomes" id="UP001165667"/>
    </source>
</evidence>